<protein>
    <submittedName>
        <fullName evidence="2">DUF2635 domain-containing protein</fullName>
    </submittedName>
</protein>
<name>A0ABX6MCF8_9BURK</name>
<evidence type="ECO:0000313" key="2">
    <source>
        <dbReference type="EMBL" id="QJD91803.1"/>
    </source>
</evidence>
<dbReference type="RefSeq" id="WP_169113117.1">
    <property type="nucleotide sequence ID" value="NZ_CP051684.1"/>
</dbReference>
<evidence type="ECO:0000256" key="1">
    <source>
        <dbReference type="SAM" id="MobiDB-lite"/>
    </source>
</evidence>
<evidence type="ECO:0000313" key="3">
    <source>
        <dbReference type="Proteomes" id="UP000503117"/>
    </source>
</evidence>
<sequence>MYVIPAQGLSIRDPDLQDLLPESGRLVPDTDYWLRRVRDKDVFVAEAPAQDEAPEPAPTVTEGSEQ</sequence>
<dbReference type="InterPro" id="IPR024400">
    <property type="entry name" value="DUF2635"/>
</dbReference>
<organism evidence="2 3">
    <name type="scientific">Duganella dendranthematis</name>
    <dbReference type="NCBI Taxonomy" id="2728021"/>
    <lineage>
        <taxon>Bacteria</taxon>
        <taxon>Pseudomonadati</taxon>
        <taxon>Pseudomonadota</taxon>
        <taxon>Betaproteobacteria</taxon>
        <taxon>Burkholderiales</taxon>
        <taxon>Oxalobacteraceae</taxon>
        <taxon>Telluria group</taxon>
        <taxon>Duganella</taxon>
    </lineage>
</organism>
<feature type="region of interest" description="Disordered" evidence="1">
    <location>
        <begin position="45"/>
        <end position="66"/>
    </location>
</feature>
<keyword evidence="3" id="KW-1185">Reference proteome</keyword>
<reference evidence="2 3" key="1">
    <citation type="submission" date="2020-04" db="EMBL/GenBank/DDBJ databases">
        <title>Genome sequencing of novel species.</title>
        <authorList>
            <person name="Heo J."/>
            <person name="Kim S.-J."/>
            <person name="Kim J.-S."/>
            <person name="Hong S.-B."/>
            <person name="Kwon S.-W."/>
        </authorList>
    </citation>
    <scope>NUCLEOTIDE SEQUENCE [LARGE SCALE GENOMIC DNA]</scope>
    <source>
        <strain evidence="2 3">AF9R3</strain>
    </source>
</reference>
<dbReference type="Proteomes" id="UP000503117">
    <property type="component" value="Chromosome"/>
</dbReference>
<accession>A0ABX6MCF8</accession>
<proteinExistence type="predicted"/>
<gene>
    <name evidence="2" type="ORF">HH213_17935</name>
</gene>
<dbReference type="Pfam" id="PF10948">
    <property type="entry name" value="DUF2635"/>
    <property type="match status" value="1"/>
</dbReference>
<dbReference type="EMBL" id="CP051684">
    <property type="protein sequence ID" value="QJD91803.1"/>
    <property type="molecule type" value="Genomic_DNA"/>
</dbReference>